<comment type="caution">
    <text evidence="1">The sequence shown here is derived from an EMBL/GenBank/DDBJ whole genome shotgun (WGS) entry which is preliminary data.</text>
</comment>
<dbReference type="PANTHER" id="PTHR12083:SF9">
    <property type="entry name" value="BIFUNCTIONAL POLYNUCLEOTIDE PHOSPHATASE_KINASE"/>
    <property type="match status" value="1"/>
</dbReference>
<reference evidence="2" key="1">
    <citation type="journal article" date="2019" name="Int. J. Syst. Evol. Microbiol.">
        <title>The Global Catalogue of Microorganisms (GCM) 10K type strain sequencing project: providing services to taxonomists for standard genome sequencing and annotation.</title>
        <authorList>
            <consortium name="The Broad Institute Genomics Platform"/>
            <consortium name="The Broad Institute Genome Sequencing Center for Infectious Disease"/>
            <person name="Wu L."/>
            <person name="Ma J."/>
        </authorList>
    </citation>
    <scope>NUCLEOTIDE SEQUENCE [LARGE SCALE GENOMIC DNA]</scope>
    <source>
        <strain evidence="2">CCUG 58938</strain>
    </source>
</reference>
<protein>
    <submittedName>
        <fullName evidence="1">AAA family ATPase</fullName>
    </submittedName>
</protein>
<keyword evidence="2" id="KW-1185">Reference proteome</keyword>
<dbReference type="InterPro" id="IPR017101">
    <property type="entry name" value="P-loop_ATP/GTP-bd_All4644_prd"/>
</dbReference>
<gene>
    <name evidence="1" type="ORF">ACFQ21_06840</name>
</gene>
<dbReference type="SUPFAM" id="SSF52540">
    <property type="entry name" value="P-loop containing nucleoside triphosphate hydrolases"/>
    <property type="match status" value="1"/>
</dbReference>
<dbReference type="EMBL" id="JBHTKA010000001">
    <property type="protein sequence ID" value="MFD0999015.1"/>
    <property type="molecule type" value="Genomic_DNA"/>
</dbReference>
<dbReference type="RefSeq" id="WP_377576696.1">
    <property type="nucleotide sequence ID" value="NZ_JBHTKA010000001.1"/>
</dbReference>
<evidence type="ECO:0000313" key="1">
    <source>
        <dbReference type="EMBL" id="MFD0999015.1"/>
    </source>
</evidence>
<dbReference type="Proteomes" id="UP001597112">
    <property type="component" value="Unassembled WGS sequence"/>
</dbReference>
<organism evidence="1 2">
    <name type="scientific">Ohtaekwangia kribbensis</name>
    <dbReference type="NCBI Taxonomy" id="688913"/>
    <lineage>
        <taxon>Bacteria</taxon>
        <taxon>Pseudomonadati</taxon>
        <taxon>Bacteroidota</taxon>
        <taxon>Cytophagia</taxon>
        <taxon>Cytophagales</taxon>
        <taxon>Fulvivirgaceae</taxon>
        <taxon>Ohtaekwangia</taxon>
    </lineage>
</organism>
<dbReference type="PIRSF" id="PIRSF037081">
    <property type="entry name" value="P-loop_All4644_prd"/>
    <property type="match status" value="1"/>
</dbReference>
<dbReference type="InterPro" id="IPR027417">
    <property type="entry name" value="P-loop_NTPase"/>
</dbReference>
<proteinExistence type="predicted"/>
<dbReference type="PANTHER" id="PTHR12083">
    <property type="entry name" value="BIFUNCTIONAL POLYNUCLEOTIDE PHOSPHATASE/KINASE"/>
    <property type="match status" value="1"/>
</dbReference>
<dbReference type="Pfam" id="PF13671">
    <property type="entry name" value="AAA_33"/>
    <property type="match status" value="1"/>
</dbReference>
<dbReference type="Gene3D" id="3.40.50.300">
    <property type="entry name" value="P-loop containing nucleotide triphosphate hydrolases"/>
    <property type="match status" value="1"/>
</dbReference>
<evidence type="ECO:0000313" key="2">
    <source>
        <dbReference type="Proteomes" id="UP001597112"/>
    </source>
</evidence>
<name>A0ABW3K0R8_9BACT</name>
<accession>A0ABW3K0R8</accession>
<sequence length="148" mass="17339">MEMILLIGIPASGKSSFYKTHLFRKYMRISLDLYKNRNREMQFLTLALSLQQCIAIDNTNVTRADRATYISMAKERGYSVEGYYFKSQLSQCIERNVQRQGKECISTAGVISKYKNLQLPQLEEGFNRLYYVVMENESFTIKDWTNEI</sequence>